<gene>
    <name evidence="1" type="ORF">NDM98_16120</name>
</gene>
<evidence type="ECO:0000313" key="2">
    <source>
        <dbReference type="Proteomes" id="UP001203665"/>
    </source>
</evidence>
<keyword evidence="2" id="KW-1185">Reference proteome</keyword>
<dbReference type="EMBL" id="JAMQJY010000002">
    <property type="protein sequence ID" value="MCM2676819.1"/>
    <property type="molecule type" value="Genomic_DNA"/>
</dbReference>
<proteinExistence type="predicted"/>
<protein>
    <submittedName>
        <fullName evidence="1">DUF6171 family protein</fullName>
    </submittedName>
</protein>
<dbReference type="RefSeq" id="WP_251609897.1">
    <property type="nucleotide sequence ID" value="NZ_JAMQJY010000002.1"/>
</dbReference>
<organism evidence="1 2">
    <name type="scientific">Alkalicoccobacillus plakortidis</name>
    <dbReference type="NCBI Taxonomy" id="444060"/>
    <lineage>
        <taxon>Bacteria</taxon>
        <taxon>Bacillati</taxon>
        <taxon>Bacillota</taxon>
        <taxon>Bacilli</taxon>
        <taxon>Bacillales</taxon>
        <taxon>Bacillaceae</taxon>
        <taxon>Alkalicoccobacillus</taxon>
    </lineage>
</organism>
<dbReference type="Proteomes" id="UP001203665">
    <property type="component" value="Unassembled WGS sequence"/>
</dbReference>
<name>A0ABT0XLN1_9BACI</name>
<evidence type="ECO:0000313" key="1">
    <source>
        <dbReference type="EMBL" id="MCM2676819.1"/>
    </source>
</evidence>
<reference evidence="1" key="1">
    <citation type="submission" date="2022-06" db="EMBL/GenBank/DDBJ databases">
        <title>Alkalicoccobacillus porphyridii sp. nov., isolated from a marine red alga, Porphyridium purpureum and reclassification of Shouchella plakortidis and Shouchella gibsonii as Alkalicoccobacillus plakortidis comb. nov. and Alkalicoccobacillus gibsonii comb. nov.</title>
        <authorList>
            <person name="Kim K.H."/>
            <person name="Lee J.K."/>
            <person name="Han D.M."/>
            <person name="Baek J.H."/>
            <person name="Jeon C.O."/>
        </authorList>
    </citation>
    <scope>NUCLEOTIDE SEQUENCE</scope>
    <source>
        <strain evidence="1">DSM 19153</strain>
    </source>
</reference>
<sequence length="85" mass="9770">MACKGCLLEEDWRNTSVQTLVDEQLAYETELVSEEHYKQRLTICEQCPSLLSNTTCKHCGCFVGFRAKLSYKSCPYPGEDRWKAV</sequence>
<accession>A0ABT0XLN1</accession>
<comment type="caution">
    <text evidence="1">The sequence shown here is derived from an EMBL/GenBank/DDBJ whole genome shotgun (WGS) entry which is preliminary data.</text>
</comment>
<dbReference type="InterPro" id="IPR046169">
    <property type="entry name" value="DUF6171"/>
</dbReference>
<dbReference type="Pfam" id="PF19668">
    <property type="entry name" value="DUF6171"/>
    <property type="match status" value="1"/>
</dbReference>